<keyword evidence="6" id="KW-1185">Reference proteome</keyword>
<dbReference type="PANTHER" id="PTHR45947">
    <property type="entry name" value="SULFOQUINOVOSYL TRANSFERASE SQD2"/>
    <property type="match status" value="1"/>
</dbReference>
<keyword evidence="2 5" id="KW-0808">Transferase</keyword>
<gene>
    <name evidence="5" type="ORF">FHX40_1592</name>
</gene>
<proteinExistence type="predicted"/>
<dbReference type="CDD" id="cd03801">
    <property type="entry name" value="GT4_PimA-like"/>
    <property type="match status" value="1"/>
</dbReference>
<evidence type="ECO:0000259" key="4">
    <source>
        <dbReference type="Pfam" id="PF13579"/>
    </source>
</evidence>
<dbReference type="EMBL" id="VFPQ01000001">
    <property type="protein sequence ID" value="TQM74906.1"/>
    <property type="molecule type" value="Genomic_DNA"/>
</dbReference>
<reference evidence="5 6" key="1">
    <citation type="submission" date="2019-06" db="EMBL/GenBank/DDBJ databases">
        <title>Sequencing the genomes of 1000 actinobacteria strains.</title>
        <authorList>
            <person name="Klenk H.-P."/>
        </authorList>
    </citation>
    <scope>NUCLEOTIDE SEQUENCE [LARGE SCALE GENOMIC DNA]</scope>
    <source>
        <strain evidence="5 6">DSM 43186</strain>
    </source>
</reference>
<dbReference type="Pfam" id="PF00534">
    <property type="entry name" value="Glycos_transf_1"/>
    <property type="match status" value="1"/>
</dbReference>
<dbReference type="PANTHER" id="PTHR45947:SF3">
    <property type="entry name" value="SULFOQUINOVOSYL TRANSFERASE SQD2"/>
    <property type="match status" value="1"/>
</dbReference>
<feature type="domain" description="Glycosyl transferase family 1" evidence="3">
    <location>
        <begin position="189"/>
        <end position="350"/>
    </location>
</feature>
<dbReference type="GO" id="GO:0016758">
    <property type="term" value="F:hexosyltransferase activity"/>
    <property type="evidence" value="ECO:0007669"/>
    <property type="project" value="TreeGrafter"/>
</dbReference>
<dbReference type="RefSeq" id="WP_142259006.1">
    <property type="nucleotide sequence ID" value="NZ_BMPV01000003.1"/>
</dbReference>
<dbReference type="Proteomes" id="UP000319213">
    <property type="component" value="Unassembled WGS sequence"/>
</dbReference>
<comment type="caution">
    <text evidence="5">The sequence shown here is derived from an EMBL/GenBank/DDBJ whole genome shotgun (WGS) entry which is preliminary data.</text>
</comment>
<organism evidence="5 6">
    <name type="scientific">Thermopolyspora flexuosa</name>
    <dbReference type="NCBI Taxonomy" id="103836"/>
    <lineage>
        <taxon>Bacteria</taxon>
        <taxon>Bacillati</taxon>
        <taxon>Actinomycetota</taxon>
        <taxon>Actinomycetes</taxon>
        <taxon>Streptosporangiales</taxon>
        <taxon>Streptosporangiaceae</taxon>
        <taxon>Thermopolyspora</taxon>
    </lineage>
</organism>
<dbReference type="InterPro" id="IPR028098">
    <property type="entry name" value="Glyco_trans_4-like_N"/>
</dbReference>
<dbReference type="GO" id="GO:1901137">
    <property type="term" value="P:carbohydrate derivative biosynthetic process"/>
    <property type="evidence" value="ECO:0007669"/>
    <property type="project" value="UniProtKB-ARBA"/>
</dbReference>
<dbReference type="InterPro" id="IPR050194">
    <property type="entry name" value="Glycosyltransferase_grp1"/>
</dbReference>
<dbReference type="Pfam" id="PF13579">
    <property type="entry name" value="Glyco_trans_4_4"/>
    <property type="match status" value="1"/>
</dbReference>
<dbReference type="AlphaFoldDB" id="A0A543IWF2"/>
<dbReference type="SUPFAM" id="SSF53756">
    <property type="entry name" value="UDP-Glycosyltransferase/glycogen phosphorylase"/>
    <property type="match status" value="1"/>
</dbReference>
<sequence>MRAAGEYGPRLRVMRILTGADGEGPARQAAEITRGLPPELFDQRVYGPRLALPDLAARRLPGLGRTAGPGGAACALAALVAEMLRFRPHIVHTHTARAGILGRIAAALTGVPARVHSFPDHLPLHHLRPGGARAALLAERALARVSDRLVTSAARIRDDLLAAGIGRPGQYAVVPPGVRPRPLPARDRARHLLGLPERPPVVAYVGGLTGAERPDRLVEVIRGIHRALPEVHFAVCGEGELLGEVLAAVPGLGGTLHPLGRRDDVETVYAAADLVLLTSDAAGVPIALVEAGLAGLPVVAPRVGGVPEVVRHEETGLLARPWARELAAHAIRLLRDEPARLRMGRAARAWTGERFAADRLAADVRRLYTAIAVERGWWPPSALAAEAAAKDGTVIAGPVGGGDRG</sequence>
<dbReference type="InterPro" id="IPR001296">
    <property type="entry name" value="Glyco_trans_1"/>
</dbReference>
<accession>A0A543IWF2</accession>
<dbReference type="OrthoDB" id="5136778at2"/>
<evidence type="ECO:0000256" key="2">
    <source>
        <dbReference type="ARBA" id="ARBA00022679"/>
    </source>
</evidence>
<keyword evidence="1" id="KW-0328">Glycosyltransferase</keyword>
<feature type="domain" description="Glycosyltransferase subfamily 4-like N-terminal" evidence="4">
    <location>
        <begin position="24"/>
        <end position="177"/>
    </location>
</feature>
<evidence type="ECO:0000256" key="1">
    <source>
        <dbReference type="ARBA" id="ARBA00022676"/>
    </source>
</evidence>
<dbReference type="Gene3D" id="3.40.50.2000">
    <property type="entry name" value="Glycogen Phosphorylase B"/>
    <property type="match status" value="2"/>
</dbReference>
<evidence type="ECO:0000259" key="3">
    <source>
        <dbReference type="Pfam" id="PF00534"/>
    </source>
</evidence>
<name>A0A543IWF2_9ACTN</name>
<evidence type="ECO:0000313" key="5">
    <source>
        <dbReference type="EMBL" id="TQM74906.1"/>
    </source>
</evidence>
<evidence type="ECO:0000313" key="6">
    <source>
        <dbReference type="Proteomes" id="UP000319213"/>
    </source>
</evidence>
<protein>
    <submittedName>
        <fullName evidence="5">Glycosyltransferase involved in cell wall biosynthesis</fullName>
    </submittedName>
</protein>